<feature type="transmembrane region" description="Helical" evidence="6">
    <location>
        <begin position="367"/>
        <end position="385"/>
    </location>
</feature>
<feature type="transmembrane region" description="Helical" evidence="6">
    <location>
        <begin position="311"/>
        <end position="329"/>
    </location>
</feature>
<evidence type="ECO:0000259" key="7">
    <source>
        <dbReference type="Pfam" id="PF12698"/>
    </source>
</evidence>
<feature type="transmembrane region" description="Helical" evidence="6">
    <location>
        <begin position="235"/>
        <end position="257"/>
    </location>
</feature>
<dbReference type="PANTHER" id="PTHR30294:SF29">
    <property type="entry name" value="MULTIDRUG ABC TRANSPORTER PERMEASE YBHS-RELATED"/>
    <property type="match status" value="1"/>
</dbReference>
<dbReference type="STRING" id="1147123.SAMN05443428_12012"/>
<evidence type="ECO:0000313" key="9">
    <source>
        <dbReference type="Proteomes" id="UP000190105"/>
    </source>
</evidence>
<dbReference type="PANTHER" id="PTHR30294">
    <property type="entry name" value="MEMBRANE COMPONENT OF ABC TRANSPORTER YHHJ-RELATED"/>
    <property type="match status" value="1"/>
</dbReference>
<keyword evidence="5 6" id="KW-0472">Membrane</keyword>
<dbReference type="Pfam" id="PF12698">
    <property type="entry name" value="ABC2_membrane_3"/>
    <property type="match status" value="1"/>
</dbReference>
<evidence type="ECO:0000313" key="8">
    <source>
        <dbReference type="EMBL" id="SKA96050.1"/>
    </source>
</evidence>
<evidence type="ECO:0000256" key="6">
    <source>
        <dbReference type="SAM" id="Phobius"/>
    </source>
</evidence>
<keyword evidence="9" id="KW-1185">Reference proteome</keyword>
<name>A0A1T4Y2S7_9CLOT</name>
<feature type="domain" description="ABC-2 type transporter transmembrane" evidence="7">
    <location>
        <begin position="21"/>
        <end position="381"/>
    </location>
</feature>
<keyword evidence="4 6" id="KW-1133">Transmembrane helix</keyword>
<evidence type="ECO:0000256" key="5">
    <source>
        <dbReference type="ARBA" id="ARBA00023136"/>
    </source>
</evidence>
<evidence type="ECO:0000256" key="2">
    <source>
        <dbReference type="ARBA" id="ARBA00022475"/>
    </source>
</evidence>
<dbReference type="InterPro" id="IPR051449">
    <property type="entry name" value="ABC-2_transporter_component"/>
</dbReference>
<dbReference type="InterPro" id="IPR013525">
    <property type="entry name" value="ABC2_TM"/>
</dbReference>
<evidence type="ECO:0000256" key="3">
    <source>
        <dbReference type="ARBA" id="ARBA00022692"/>
    </source>
</evidence>
<keyword evidence="3 6" id="KW-0812">Transmembrane</keyword>
<feature type="transmembrane region" description="Helical" evidence="6">
    <location>
        <begin position="341"/>
        <end position="361"/>
    </location>
</feature>
<sequence>MNMKAIMIVFKKELTDLLRDKKTVIVGILIPLIIFPIMFGLIGRSVEGNIKKTSENLKIAIQSQDKSQLAVFLKSQKNITVVDSNDIKKDVQEGKIYVGLIIPQNIEESIKDEKSAEIKIIYDDTSQNSNMACNIIKSLIEEYSKEIVKSRLMSKGIDYSILTPINIKEEIAAKDEGGFGKFMLSLLLPLMLIIYGMTGPMAAATDLGAGEKERGTLEPLLTTQAGRMSLLFGKLLSITVMGFMGTVSSIIGLMIGVKAGGSVFGGDMPLLLSPITVIMIGIFVLLIIMVFGALELSISIYARSFKEAQTYLSPLTIIGMAGAYGTYMIDVKNVSTILFNVPLANVSLIIKEFIIGIYNPLHIGMTFGWNLVYIFLAVLFARYMFSKEEVIFRA</sequence>
<feature type="transmembrane region" description="Helical" evidence="6">
    <location>
        <begin position="24"/>
        <end position="42"/>
    </location>
</feature>
<protein>
    <submittedName>
        <fullName evidence="8">Sodium transport system permease protein</fullName>
    </submittedName>
</protein>
<evidence type="ECO:0000256" key="4">
    <source>
        <dbReference type="ARBA" id="ARBA00022989"/>
    </source>
</evidence>
<evidence type="ECO:0000256" key="1">
    <source>
        <dbReference type="ARBA" id="ARBA00004651"/>
    </source>
</evidence>
<dbReference type="GO" id="GO:0140359">
    <property type="term" value="F:ABC-type transporter activity"/>
    <property type="evidence" value="ECO:0007669"/>
    <property type="project" value="InterPro"/>
</dbReference>
<dbReference type="EMBL" id="FUYH01000020">
    <property type="protein sequence ID" value="SKA96050.1"/>
    <property type="molecule type" value="Genomic_DNA"/>
</dbReference>
<dbReference type="RefSeq" id="WP_242948745.1">
    <property type="nucleotide sequence ID" value="NZ_FUYH01000020.1"/>
</dbReference>
<comment type="subcellular location">
    <subcellularLocation>
        <location evidence="1">Cell membrane</location>
        <topology evidence="1">Multi-pass membrane protein</topology>
    </subcellularLocation>
</comment>
<gene>
    <name evidence="8" type="ORF">SAMN05443428_12012</name>
</gene>
<dbReference type="AlphaFoldDB" id="A0A1T4Y2S7"/>
<reference evidence="9" key="1">
    <citation type="submission" date="2017-02" db="EMBL/GenBank/DDBJ databases">
        <authorList>
            <person name="Varghese N."/>
            <person name="Submissions S."/>
        </authorList>
    </citation>
    <scope>NUCLEOTIDE SEQUENCE [LARGE SCALE GENOMIC DNA]</scope>
    <source>
        <strain evidence="9">USBA 833</strain>
    </source>
</reference>
<dbReference type="Gene3D" id="3.40.1710.10">
    <property type="entry name" value="abc type-2 transporter like domain"/>
    <property type="match status" value="1"/>
</dbReference>
<proteinExistence type="predicted"/>
<dbReference type="GO" id="GO:0005886">
    <property type="term" value="C:plasma membrane"/>
    <property type="evidence" value="ECO:0007669"/>
    <property type="project" value="UniProtKB-SubCell"/>
</dbReference>
<dbReference type="Proteomes" id="UP000190105">
    <property type="component" value="Unassembled WGS sequence"/>
</dbReference>
<accession>A0A1T4Y2S7</accession>
<organism evidence="8 9">
    <name type="scientific">Caloramator quimbayensis</name>
    <dbReference type="NCBI Taxonomy" id="1147123"/>
    <lineage>
        <taxon>Bacteria</taxon>
        <taxon>Bacillati</taxon>
        <taxon>Bacillota</taxon>
        <taxon>Clostridia</taxon>
        <taxon>Eubacteriales</taxon>
        <taxon>Clostridiaceae</taxon>
        <taxon>Caloramator</taxon>
    </lineage>
</organism>
<keyword evidence="2" id="KW-1003">Cell membrane</keyword>
<feature type="transmembrane region" description="Helical" evidence="6">
    <location>
        <begin position="178"/>
        <end position="197"/>
    </location>
</feature>
<feature type="transmembrane region" description="Helical" evidence="6">
    <location>
        <begin position="269"/>
        <end position="291"/>
    </location>
</feature>